<feature type="transmembrane region" description="Helical" evidence="1">
    <location>
        <begin position="51"/>
        <end position="80"/>
    </location>
</feature>
<dbReference type="InterPro" id="IPR006068">
    <property type="entry name" value="ATPase_P-typ_cation-transptr_C"/>
</dbReference>
<evidence type="ECO:0000259" key="2">
    <source>
        <dbReference type="Pfam" id="PF00689"/>
    </source>
</evidence>
<evidence type="ECO:0000313" key="3">
    <source>
        <dbReference type="EMBL" id="TMQ74636.1"/>
    </source>
</evidence>
<keyword evidence="1" id="KW-0472">Membrane</keyword>
<proteinExistence type="predicted"/>
<dbReference type="EMBL" id="SWAD01000172">
    <property type="protein sequence ID" value="TMQ74636.1"/>
    <property type="molecule type" value="Genomic_DNA"/>
</dbReference>
<evidence type="ECO:0000313" key="4">
    <source>
        <dbReference type="Proteomes" id="UP000306324"/>
    </source>
</evidence>
<gene>
    <name evidence="3" type="ORF">ACCUM_3762</name>
</gene>
<keyword evidence="4" id="KW-1185">Reference proteome</keyword>
<feature type="domain" description="Cation-transporting P-type ATPase C-terminal" evidence="2">
    <location>
        <begin position="9"/>
        <end position="72"/>
    </location>
</feature>
<sequence length="84" mass="9157">MFPHGLAAHDPQYALTLAFTALVLFQFFNVFNARAEKRSAFNVSCFAKGKLWQALAAMLALQVLVVHAPCVTIVVASLLLTQGH</sequence>
<organism evidence="3 4">
    <name type="scientific">Candidatus Accumulibacter phosphatis</name>
    <dbReference type="NCBI Taxonomy" id="327160"/>
    <lineage>
        <taxon>Bacteria</taxon>
        <taxon>Pseudomonadati</taxon>
        <taxon>Pseudomonadota</taxon>
        <taxon>Betaproteobacteria</taxon>
        <taxon>Candidatus Accumulibacter</taxon>
    </lineage>
</organism>
<dbReference type="Pfam" id="PF00689">
    <property type="entry name" value="Cation_ATPase_C"/>
    <property type="match status" value="1"/>
</dbReference>
<evidence type="ECO:0000256" key="1">
    <source>
        <dbReference type="SAM" id="Phobius"/>
    </source>
</evidence>
<dbReference type="AlphaFoldDB" id="A0A5S4EH72"/>
<name>A0A5S4EH72_9PROT</name>
<keyword evidence="1" id="KW-1133">Transmembrane helix</keyword>
<accession>A0A5S4EH72</accession>
<reference evidence="3 4" key="1">
    <citation type="submission" date="2019-04" db="EMBL/GenBank/DDBJ databases">
        <title>A novel phosphate-accumulating bacterium identified in bioreactor for phosphate removal from wastewater.</title>
        <authorList>
            <person name="Kotlyarov R.Y."/>
            <person name="Beletsky A.V."/>
            <person name="Kallistova A.Y."/>
            <person name="Dorofeev A.G."/>
            <person name="Nikolaev Y.Y."/>
            <person name="Pimenov N.V."/>
            <person name="Ravin N.V."/>
            <person name="Mardanov A.V."/>
        </authorList>
    </citation>
    <scope>NUCLEOTIDE SEQUENCE [LARGE SCALE GENOMIC DNA]</scope>
    <source>
        <strain evidence="3 4">Bin19</strain>
    </source>
</reference>
<dbReference type="Gene3D" id="1.20.1110.10">
    <property type="entry name" value="Calcium-transporting ATPase, transmembrane domain"/>
    <property type="match status" value="1"/>
</dbReference>
<dbReference type="InterPro" id="IPR023298">
    <property type="entry name" value="ATPase_P-typ_TM_dom_sf"/>
</dbReference>
<comment type="caution">
    <text evidence="3">The sequence shown here is derived from an EMBL/GenBank/DDBJ whole genome shotgun (WGS) entry which is preliminary data.</text>
</comment>
<feature type="transmembrane region" description="Helical" evidence="1">
    <location>
        <begin position="12"/>
        <end position="31"/>
    </location>
</feature>
<protein>
    <submittedName>
        <fullName evidence="3">Cation-transporting ATPase</fullName>
    </submittedName>
</protein>
<dbReference type="Proteomes" id="UP000306324">
    <property type="component" value="Unassembled WGS sequence"/>
</dbReference>
<keyword evidence="1" id="KW-0812">Transmembrane</keyword>
<dbReference type="SUPFAM" id="SSF81665">
    <property type="entry name" value="Calcium ATPase, transmembrane domain M"/>
    <property type="match status" value="1"/>
</dbReference>